<dbReference type="Gene3D" id="3.10.290.30">
    <property type="entry name" value="MM3350-like"/>
    <property type="match status" value="1"/>
</dbReference>
<name>A0A1C7DK30_9BACL</name>
<gene>
    <name evidence="3" type="ORF">A1A1_13537</name>
    <name evidence="2" type="ORF">BBH88_17620</name>
</gene>
<evidence type="ECO:0000313" key="2">
    <source>
        <dbReference type="EMBL" id="ANU11940.1"/>
    </source>
</evidence>
<sequence>MKSYIIQIELEHSDPLIWRKVIMPAGATFNMLHDIVQQTSNFQSGYPSEGYHLFEFDLTEDGIRVTNDEEAYEEHQGFKKNKKMFAERLKNMEPEFRQFEEAYQERLSAVVRKPSGIKVDEFLEKHKELVYSYDFGDGWQFRIKLETIVDDYYFGFPTLLDGAETAPPEDVGGIPGFYEFLQIYRDKKHMEHEEMRDWADSQRFSEYDAEQINSRLKSRLYKKTEWDKIHHENYRVIEDKYRKSLG</sequence>
<dbReference type="AlphaFoldDB" id="A0A1C7DK30"/>
<dbReference type="SUPFAM" id="SSF159941">
    <property type="entry name" value="MM3350-like"/>
    <property type="match status" value="1"/>
</dbReference>
<reference evidence="3 4" key="1">
    <citation type="journal article" date="2012" name="J. Bacteriol.">
        <title>Genome Sequence of the Antarctic Psychrophile Bacterium Planococcus antarcticus DSM 14505.</title>
        <authorList>
            <person name="Margolles A."/>
            <person name="Gueimonde M."/>
            <person name="Sanchez B."/>
        </authorList>
    </citation>
    <scope>NUCLEOTIDE SEQUENCE [LARGE SCALE GENOMIC DNA]</scope>
    <source>
        <strain evidence="3 4">DSM 14505</strain>
    </source>
</reference>
<dbReference type="InterPro" id="IPR024047">
    <property type="entry name" value="MM3350-like_sf"/>
</dbReference>
<dbReference type="EMBL" id="CP016534">
    <property type="protein sequence ID" value="ANU11940.1"/>
    <property type="molecule type" value="Genomic_DNA"/>
</dbReference>
<evidence type="ECO:0000313" key="4">
    <source>
        <dbReference type="Proteomes" id="UP000004725"/>
    </source>
</evidence>
<protein>
    <submittedName>
        <fullName evidence="3">Plasmid pRiA4b ORF-3 family protein</fullName>
    </submittedName>
</protein>
<dbReference type="OrthoDB" id="9801392at2"/>
<keyword evidence="5" id="KW-1185">Reference proteome</keyword>
<evidence type="ECO:0000313" key="5">
    <source>
        <dbReference type="Proteomes" id="UP000092661"/>
    </source>
</evidence>
<proteinExistence type="predicted"/>
<reference evidence="2" key="3">
    <citation type="submission" date="2016-10" db="EMBL/GenBank/DDBJ databases">
        <authorList>
            <person name="See-Too W.S."/>
        </authorList>
    </citation>
    <scope>NUCLEOTIDE SEQUENCE</scope>
    <source>
        <strain evidence="2">DSM 14505</strain>
    </source>
</reference>
<dbReference type="Proteomes" id="UP000004725">
    <property type="component" value="Unassembled WGS sequence"/>
</dbReference>
<reference evidence="5" key="2">
    <citation type="submission" date="2016-07" db="EMBL/GenBank/DDBJ databases">
        <authorList>
            <person name="See-Too W.S."/>
        </authorList>
    </citation>
    <scope>NUCLEOTIDE SEQUENCE [LARGE SCALE GENOMIC DNA]</scope>
    <source>
        <strain evidence="5">DSM 14505</strain>
    </source>
</reference>
<accession>A0A1C7DK30</accession>
<evidence type="ECO:0000259" key="1">
    <source>
        <dbReference type="Pfam" id="PF07929"/>
    </source>
</evidence>
<dbReference type="InterPro" id="IPR012912">
    <property type="entry name" value="Plasmid_pRiA4b_Orf3-like"/>
</dbReference>
<dbReference type="RefSeq" id="WP_006830669.1">
    <property type="nucleotide sequence ID" value="NZ_AJYB01000044.1"/>
</dbReference>
<organism evidence="3 4">
    <name type="scientific">Planococcus antarcticus DSM 14505</name>
    <dbReference type="NCBI Taxonomy" id="1185653"/>
    <lineage>
        <taxon>Bacteria</taxon>
        <taxon>Bacillati</taxon>
        <taxon>Bacillota</taxon>
        <taxon>Bacilli</taxon>
        <taxon>Bacillales</taxon>
        <taxon>Caryophanaceae</taxon>
        <taxon>Planococcus</taxon>
    </lineage>
</organism>
<dbReference type="KEGG" id="pana:BBH88_17620"/>
<feature type="domain" description="Plasmid pRiA4b Orf3-like" evidence="1">
    <location>
        <begin position="3"/>
        <end position="213"/>
    </location>
</feature>
<dbReference type="Proteomes" id="UP000092661">
    <property type="component" value="Chromosome"/>
</dbReference>
<dbReference type="eggNOG" id="COG1846">
    <property type="taxonomic scope" value="Bacteria"/>
</dbReference>
<dbReference type="PANTHER" id="PTHR41878">
    <property type="entry name" value="LEXA REPRESSOR-RELATED"/>
    <property type="match status" value="1"/>
</dbReference>
<dbReference type="Pfam" id="PF07929">
    <property type="entry name" value="PRiA4_ORF3"/>
    <property type="match status" value="1"/>
</dbReference>
<evidence type="ECO:0000313" key="3">
    <source>
        <dbReference type="EMBL" id="EIM05970.1"/>
    </source>
</evidence>
<dbReference type="PANTHER" id="PTHR41878:SF1">
    <property type="entry name" value="TNPR PROTEIN"/>
    <property type="match status" value="1"/>
</dbReference>
<dbReference type="EMBL" id="AJYB01000044">
    <property type="protein sequence ID" value="EIM05970.1"/>
    <property type="molecule type" value="Genomic_DNA"/>
</dbReference>